<evidence type="ECO:0000259" key="1">
    <source>
        <dbReference type="Pfam" id="PF05050"/>
    </source>
</evidence>
<name>A0ABV4K3X1_9BACT</name>
<dbReference type="EMBL" id="JBGLYH010000014">
    <property type="protein sequence ID" value="MEZ7196512.1"/>
    <property type="molecule type" value="Genomic_DNA"/>
</dbReference>
<dbReference type="InterPro" id="IPR053188">
    <property type="entry name" value="FkbM_Methyltransferase"/>
</dbReference>
<protein>
    <submittedName>
        <fullName evidence="2">FkbM family methyltransferase</fullName>
    </submittedName>
</protein>
<dbReference type="GO" id="GO:0008168">
    <property type="term" value="F:methyltransferase activity"/>
    <property type="evidence" value="ECO:0007669"/>
    <property type="project" value="UniProtKB-KW"/>
</dbReference>
<dbReference type="SUPFAM" id="SSF53335">
    <property type="entry name" value="S-adenosyl-L-methionine-dependent methyltransferases"/>
    <property type="match status" value="1"/>
</dbReference>
<keyword evidence="2" id="KW-0489">Methyltransferase</keyword>
<gene>
    <name evidence="2" type="ORF">AB6M95_07110</name>
</gene>
<feature type="domain" description="Methyltransferase FkbM" evidence="1">
    <location>
        <begin position="38"/>
        <end position="186"/>
    </location>
</feature>
<dbReference type="RefSeq" id="WP_371386047.1">
    <property type="nucleotide sequence ID" value="NZ_JBGLYH010000014.1"/>
</dbReference>
<accession>A0ABV4K3X1</accession>
<dbReference type="InterPro" id="IPR029063">
    <property type="entry name" value="SAM-dependent_MTases_sf"/>
</dbReference>
<evidence type="ECO:0000313" key="2">
    <source>
        <dbReference type="EMBL" id="MEZ7196512.1"/>
    </source>
</evidence>
<comment type="caution">
    <text evidence="2">The sequence shown here is derived from an EMBL/GenBank/DDBJ whole genome shotgun (WGS) entry which is preliminary data.</text>
</comment>
<dbReference type="InterPro" id="IPR006342">
    <property type="entry name" value="FkbM_mtfrase"/>
</dbReference>
<dbReference type="PANTHER" id="PTHR36973:SF4">
    <property type="entry name" value="NODULATION PROTEIN"/>
    <property type="match status" value="1"/>
</dbReference>
<dbReference type="Pfam" id="PF05050">
    <property type="entry name" value="Methyltransf_21"/>
    <property type="match status" value="1"/>
</dbReference>
<keyword evidence="2" id="KW-0808">Transferase</keyword>
<reference evidence="2 3" key="1">
    <citation type="submission" date="2024-08" db="EMBL/GenBank/DDBJ databases">
        <title>Sulfate-reducing bacteria isolated from formation water of the oil field in Kazakhstan and description of Pseudodesulfovibrio sp.</title>
        <authorList>
            <person name="Bidzhieva S.K."/>
            <person name="Tourova T.P."/>
            <person name="Grouzdev D.S."/>
            <person name="Beletsky A.V."/>
            <person name="Sokolova D.S."/>
            <person name="Samigullina S.R."/>
            <person name="Poltaraus A.B."/>
            <person name="Avtukh A.N."/>
            <person name="Tereshina V.M."/>
            <person name="Zhaparov N.S."/>
            <person name="Mardanov A.V."/>
            <person name="Nazina T.N."/>
        </authorList>
    </citation>
    <scope>NUCLEOTIDE SEQUENCE [LARGE SCALE GENOMIC DNA]</scope>
    <source>
        <strain evidence="2 3">9FUS</strain>
    </source>
</reference>
<dbReference type="GO" id="GO:0032259">
    <property type="term" value="P:methylation"/>
    <property type="evidence" value="ECO:0007669"/>
    <property type="project" value="UniProtKB-KW"/>
</dbReference>
<organism evidence="2 3">
    <name type="scientific">Pseudodesulfovibrio karagichevae</name>
    <dbReference type="NCBI Taxonomy" id="3239305"/>
    <lineage>
        <taxon>Bacteria</taxon>
        <taxon>Pseudomonadati</taxon>
        <taxon>Thermodesulfobacteriota</taxon>
        <taxon>Desulfovibrionia</taxon>
        <taxon>Desulfovibrionales</taxon>
        <taxon>Desulfovibrionaceae</taxon>
    </lineage>
</organism>
<dbReference type="PANTHER" id="PTHR36973">
    <property type="entry name" value="SLL1456 PROTEIN-RELATED"/>
    <property type="match status" value="1"/>
</dbReference>
<keyword evidence="3" id="KW-1185">Reference proteome</keyword>
<proteinExistence type="predicted"/>
<dbReference type="Proteomes" id="UP001568698">
    <property type="component" value="Unassembled WGS sequence"/>
</dbReference>
<sequence>MLKSLTPKDLDGGVNLLDIGCSGAPDEKWRPIRRLVNYIGFDPNQAECERLDAEPREFLSTRHLPYALAGEDGERELFKTKSIYCYSLLEPKHEWLERFSYADLFEVEGTIPVTVKAMSNVAELAAFDADVVKVDSQGLDMEILRNGRDIVSRAFYVETEPGFVEHYRGENTFCQVAGLMGELGYLLFGLTLCGVPRKGPFAKRKGKTQVMWGQNVWLKDYVALEAEGRAGTLTRAKALKALLLCAVEGVPDFGYELAVCFRGKGLLSGQELESLSSESAWNLSE</sequence>
<evidence type="ECO:0000313" key="3">
    <source>
        <dbReference type="Proteomes" id="UP001568698"/>
    </source>
</evidence>